<dbReference type="GO" id="GO:0004725">
    <property type="term" value="F:protein tyrosine phosphatase activity"/>
    <property type="evidence" value="ECO:0007669"/>
    <property type="project" value="UniProtKB-EC"/>
</dbReference>
<dbReference type="STRING" id="99883.ENSTNIP00000001670"/>
<accession>H3C0A4</accession>
<dbReference type="InterPro" id="IPR000387">
    <property type="entry name" value="Tyr_Pase_dom"/>
</dbReference>
<evidence type="ECO:0000259" key="5">
    <source>
        <dbReference type="PROSITE" id="PS50055"/>
    </source>
</evidence>
<dbReference type="Gene3D" id="3.90.190.10">
    <property type="entry name" value="Protein tyrosine phosphatase superfamily"/>
    <property type="match status" value="2"/>
</dbReference>
<evidence type="ECO:0000256" key="4">
    <source>
        <dbReference type="SAM" id="Phobius"/>
    </source>
</evidence>
<keyword evidence="4" id="KW-1133">Transmembrane helix</keyword>
<reference evidence="8" key="1">
    <citation type="journal article" date="2004" name="Nature">
        <title>Genome duplication in the teleost fish Tetraodon nigroviridis reveals the early vertebrate proto-karyotype.</title>
        <authorList>
            <person name="Jaillon O."/>
            <person name="Aury J.-M."/>
            <person name="Brunet F."/>
            <person name="Petit J.-L."/>
            <person name="Stange-Thomann N."/>
            <person name="Mauceli E."/>
            <person name="Bouneau L."/>
            <person name="Fischer C."/>
            <person name="Ozouf-Costaz C."/>
            <person name="Bernot A."/>
            <person name="Nicaud S."/>
            <person name="Jaffe D."/>
            <person name="Fisher S."/>
            <person name="Lutfalla G."/>
            <person name="Dossat C."/>
            <person name="Segurens B."/>
            <person name="Dasilva C."/>
            <person name="Salanoubat M."/>
            <person name="Levy M."/>
            <person name="Boudet N."/>
            <person name="Castellano S."/>
            <person name="Anthouard V."/>
            <person name="Jubin C."/>
            <person name="Castelli V."/>
            <person name="Katinka M."/>
            <person name="Vacherie B."/>
            <person name="Biemont C."/>
            <person name="Skalli Z."/>
            <person name="Cattolico L."/>
            <person name="Poulain J."/>
            <person name="De Berardinis V."/>
            <person name="Cruaud C."/>
            <person name="Duprat S."/>
            <person name="Brottier P."/>
            <person name="Coutanceau J.-P."/>
            <person name="Gouzy J."/>
            <person name="Parra G."/>
            <person name="Lardier G."/>
            <person name="Chapple C."/>
            <person name="McKernan K.J."/>
            <person name="McEwan P."/>
            <person name="Bosak S."/>
            <person name="Kellis M."/>
            <person name="Volff J.-N."/>
            <person name="Guigo R."/>
            <person name="Zody M.C."/>
            <person name="Mesirov J."/>
            <person name="Lindblad-Toh K."/>
            <person name="Birren B."/>
            <person name="Nusbaum C."/>
            <person name="Kahn D."/>
            <person name="Robinson-Rechavi M."/>
            <person name="Laudet V."/>
            <person name="Schachter V."/>
            <person name="Quetier F."/>
            <person name="Saurin W."/>
            <person name="Scarpelli C."/>
            <person name="Wincker P."/>
            <person name="Lander E.S."/>
            <person name="Weissenbach J."/>
            <person name="Roest Crollius H."/>
        </authorList>
    </citation>
    <scope>NUCLEOTIDE SEQUENCE [LARGE SCALE GENOMIC DNA]</scope>
</reference>
<dbReference type="PROSITE" id="PS00383">
    <property type="entry name" value="TYR_PHOSPHATASE_1"/>
    <property type="match status" value="1"/>
</dbReference>
<proteinExistence type="predicted"/>
<dbReference type="PRINTS" id="PR00700">
    <property type="entry name" value="PRTYPHPHTASE"/>
</dbReference>
<keyword evidence="2" id="KW-0378">Hydrolase</keyword>
<dbReference type="PROSITE" id="PS50056">
    <property type="entry name" value="TYR_PHOSPHATASE_2"/>
    <property type="match status" value="2"/>
</dbReference>
<feature type="region of interest" description="Disordered" evidence="3">
    <location>
        <begin position="691"/>
        <end position="721"/>
    </location>
</feature>
<dbReference type="PANTHER" id="PTHR19134:SF468">
    <property type="entry name" value="RECEPTOR-TYPE TYROSINE-PROTEIN PHOSPHATASE GAMMA"/>
    <property type="match status" value="1"/>
</dbReference>
<organism evidence="7 8">
    <name type="scientific">Tetraodon nigroviridis</name>
    <name type="common">Spotted green pufferfish</name>
    <name type="synonym">Chelonodon nigroviridis</name>
    <dbReference type="NCBI Taxonomy" id="99883"/>
    <lineage>
        <taxon>Eukaryota</taxon>
        <taxon>Metazoa</taxon>
        <taxon>Chordata</taxon>
        <taxon>Craniata</taxon>
        <taxon>Vertebrata</taxon>
        <taxon>Euteleostomi</taxon>
        <taxon>Actinopterygii</taxon>
        <taxon>Neopterygii</taxon>
        <taxon>Teleostei</taxon>
        <taxon>Neoteleostei</taxon>
        <taxon>Acanthomorphata</taxon>
        <taxon>Eupercaria</taxon>
        <taxon>Tetraodontiformes</taxon>
        <taxon>Tetradontoidea</taxon>
        <taxon>Tetraodontidae</taxon>
        <taxon>Tetraodon</taxon>
    </lineage>
</organism>
<name>H3C0A4_TETNG</name>
<dbReference type="Pfam" id="PF00102">
    <property type="entry name" value="Y_phosphatase"/>
    <property type="match status" value="2"/>
</dbReference>
<keyword evidence="4" id="KW-0812">Transmembrane</keyword>
<feature type="compositionally biased region" description="Polar residues" evidence="3">
    <location>
        <begin position="691"/>
        <end position="704"/>
    </location>
</feature>
<feature type="transmembrane region" description="Helical" evidence="4">
    <location>
        <begin position="34"/>
        <end position="59"/>
    </location>
</feature>
<dbReference type="FunFam" id="3.90.190.10:FF:000068">
    <property type="entry name" value="receptor-type tyrosine-protein phosphatase zeta"/>
    <property type="match status" value="1"/>
</dbReference>
<dbReference type="SUPFAM" id="SSF52799">
    <property type="entry name" value="(Phosphotyrosine protein) phosphatases II"/>
    <property type="match status" value="2"/>
</dbReference>
<feature type="domain" description="Tyrosine-protein phosphatase" evidence="5">
    <location>
        <begin position="425"/>
        <end position="686"/>
    </location>
</feature>
<dbReference type="PANTHER" id="PTHR19134">
    <property type="entry name" value="RECEPTOR-TYPE TYROSINE-PROTEIN PHOSPHATASE"/>
    <property type="match status" value="1"/>
</dbReference>
<dbReference type="InterPro" id="IPR029021">
    <property type="entry name" value="Prot-tyrosine_phosphatase-like"/>
</dbReference>
<dbReference type="SMART" id="SM00404">
    <property type="entry name" value="PTPc_motif"/>
    <property type="match status" value="2"/>
</dbReference>
<evidence type="ECO:0000256" key="1">
    <source>
        <dbReference type="ARBA" id="ARBA00013064"/>
    </source>
</evidence>
<feature type="domain" description="Tyrosine specific protein phosphatases" evidence="6">
    <location>
        <begin position="603"/>
        <end position="677"/>
    </location>
</feature>
<dbReference type="InterPro" id="IPR050348">
    <property type="entry name" value="Protein-Tyr_Phosphatase"/>
</dbReference>
<dbReference type="InterPro" id="IPR016130">
    <property type="entry name" value="Tyr_Pase_AS"/>
</dbReference>
<dbReference type="Proteomes" id="UP000007303">
    <property type="component" value="Unassembled WGS sequence"/>
</dbReference>
<keyword evidence="2" id="KW-0904">Protein phosphatase</keyword>
<dbReference type="FunFam" id="3.90.190.10:FF:000013">
    <property type="entry name" value="receptor-type tyrosine-protein phosphatase zeta isoform X1"/>
    <property type="match status" value="1"/>
</dbReference>
<keyword evidence="4" id="KW-0472">Membrane</keyword>
<evidence type="ECO:0000313" key="8">
    <source>
        <dbReference type="Proteomes" id="UP000007303"/>
    </source>
</evidence>
<dbReference type="SMART" id="SM00194">
    <property type="entry name" value="PTPc"/>
    <property type="match status" value="2"/>
</dbReference>
<sequence>NSFSCVPPEPPTADTNVTQQMGARSVSGLDMMQWMLPLGTGSAVTLFCLTILLAVTVYWRRCFQTAHLSVEDRSTAGQVTGEMATAATAPATVYIPDDMEAVPVKQFIRHISGRRSSHQRGFSEDFEEVQRCTANMKLTSECSNHPDNKHRNRYVNIMAYDHSRVKLQPLEGKDSKYSDYINANHVDGYNKPRAYIAAQGPLRSTFKDFWRMVWEQNTGVIVMITNLMEKGRVRGKCEQYWPAEGSEEHGDVVVTLKSTEVHACYTVRWFSLCKVKKTGKGSHKSRTQSERTVLQYHYTQWPDMGVPEYTLPVLTFVRRSSAAQTPDMGPMIVHCSAGVGRTGTYIVIDSMLKQIEERKTVNILGFLKHIRRQRNYLVQTEEQYVFIHDVLTEAILGKKTEVAAEQLRSYFSKITTPGRNSRTRLETQFKLVTRCNDKFKECLNAQKECNKEKNRTSSVFPAERARVSLAPLGGAGGTDYINASYVMGYSSSSEFIITQHPLPHTTKDFWRMVWDHNAHTVVMLPAAHAPTEDELVYWPSREEAMTCEGFSVTLVGEDRLCLSDDQQLSVHDFILEATTCQDNYVLEVRHFQCPKWPNPAAPTSSFQLIRVILEETAARDGPIVVHDQLGAVSAGTFCALTTLSQQLDTEGTVDVYQVAKMINLMRPGVFTEIDQYQYLYQALLSLVGGQDNPSSPLSGHTNGMTTSTLESDPSESLESLV</sequence>
<dbReference type="InterPro" id="IPR000242">
    <property type="entry name" value="PTP_cat"/>
</dbReference>
<protein>
    <recommendedName>
        <fullName evidence="1">protein-tyrosine-phosphatase</fullName>
        <ecNumber evidence="1">3.1.3.48</ecNumber>
    </recommendedName>
</protein>
<feature type="compositionally biased region" description="Low complexity" evidence="3">
    <location>
        <begin position="705"/>
        <end position="721"/>
    </location>
</feature>
<dbReference type="PROSITE" id="PS50055">
    <property type="entry name" value="TYR_PHOSPHATASE_PTP"/>
    <property type="match status" value="2"/>
</dbReference>
<reference evidence="7" key="3">
    <citation type="submission" date="2025-09" db="UniProtKB">
        <authorList>
            <consortium name="Ensembl"/>
        </authorList>
    </citation>
    <scope>IDENTIFICATION</scope>
</reference>
<dbReference type="Ensembl" id="ENSTNIT00000000532.1">
    <property type="protein sequence ID" value="ENSTNIP00000001670.1"/>
    <property type="gene ID" value="ENSTNIG00000003632.1"/>
</dbReference>
<reference evidence="7" key="2">
    <citation type="submission" date="2025-08" db="UniProtKB">
        <authorList>
            <consortium name="Ensembl"/>
        </authorList>
    </citation>
    <scope>IDENTIFICATION</scope>
</reference>
<evidence type="ECO:0000256" key="2">
    <source>
        <dbReference type="ARBA" id="ARBA00022912"/>
    </source>
</evidence>
<dbReference type="InterPro" id="IPR003595">
    <property type="entry name" value="Tyr_Pase_cat"/>
</dbReference>
<feature type="domain" description="Tyrosine specific protein phosphatases" evidence="6">
    <location>
        <begin position="311"/>
        <end position="385"/>
    </location>
</feature>
<dbReference type="InParanoid" id="H3C0A4"/>
<dbReference type="GeneTree" id="ENSGT00940000155048"/>
<evidence type="ECO:0000256" key="3">
    <source>
        <dbReference type="SAM" id="MobiDB-lite"/>
    </source>
</evidence>
<dbReference type="EC" id="3.1.3.48" evidence="1"/>
<dbReference type="OMA" id="MMTSVCS"/>
<dbReference type="AlphaFoldDB" id="H3C0A4"/>
<feature type="domain" description="Tyrosine-protein phosphatase" evidence="5">
    <location>
        <begin position="122"/>
        <end position="394"/>
    </location>
</feature>
<evidence type="ECO:0000259" key="6">
    <source>
        <dbReference type="PROSITE" id="PS50056"/>
    </source>
</evidence>
<evidence type="ECO:0000313" key="7">
    <source>
        <dbReference type="Ensembl" id="ENSTNIP00000001670.1"/>
    </source>
</evidence>
<keyword evidence="8" id="KW-1185">Reference proteome</keyword>